<evidence type="ECO:0000256" key="2">
    <source>
        <dbReference type="SAM" id="SignalP"/>
    </source>
</evidence>
<dbReference type="AlphaFoldDB" id="A0AAE6KQE5"/>
<evidence type="ECO:0000313" key="4">
    <source>
        <dbReference type="Proteomes" id="UP000320179"/>
    </source>
</evidence>
<feature type="signal peptide" evidence="2">
    <location>
        <begin position="1"/>
        <end position="15"/>
    </location>
</feature>
<dbReference type="EMBL" id="CP017174">
    <property type="protein sequence ID" value="QDE65964.1"/>
    <property type="molecule type" value="Genomic_DNA"/>
</dbReference>
<keyword evidence="1" id="KW-0472">Membrane</keyword>
<feature type="transmembrane region" description="Helical" evidence="1">
    <location>
        <begin position="62"/>
        <end position="84"/>
    </location>
</feature>
<protein>
    <submittedName>
        <fullName evidence="3">Uncharacterized protein</fullName>
    </submittedName>
</protein>
<dbReference type="Proteomes" id="UP000320179">
    <property type="component" value="Chromosome"/>
</dbReference>
<accession>A0AAE6KQE5</accession>
<keyword evidence="1" id="KW-0812">Transmembrane</keyword>
<gene>
    <name evidence="3" type="ORF">BHS09_02530</name>
</gene>
<sequence>MLLLLAMLAPIGVQAQTPEAAVVEAVAQDAHASFASTLAMPPADGEAQRAGTSLLGVNLPRFAVASLGGAAGGALLGTGGYLIANLAMCEGRSQGFFSFAALVTGGTIGAGLGLLGGTLLVGHWMAAMALGGACWWAWPSA</sequence>
<keyword evidence="2" id="KW-0732">Signal</keyword>
<evidence type="ECO:0000313" key="3">
    <source>
        <dbReference type="EMBL" id="QDE65964.1"/>
    </source>
</evidence>
<feature type="chain" id="PRO_5042190913" evidence="2">
    <location>
        <begin position="16"/>
        <end position="141"/>
    </location>
</feature>
<organism evidence="3 4">
    <name type="scientific">Myxococcus xanthus</name>
    <dbReference type="NCBI Taxonomy" id="34"/>
    <lineage>
        <taxon>Bacteria</taxon>
        <taxon>Pseudomonadati</taxon>
        <taxon>Myxococcota</taxon>
        <taxon>Myxococcia</taxon>
        <taxon>Myxococcales</taxon>
        <taxon>Cystobacterineae</taxon>
        <taxon>Myxococcaceae</taxon>
        <taxon>Myxococcus</taxon>
    </lineage>
</organism>
<proteinExistence type="predicted"/>
<reference evidence="3 4" key="1">
    <citation type="journal article" date="2019" name="Science">
        <title>Social genes are selection hotspots in kin groups of a soil microbe.</title>
        <authorList>
            <person name="Wielgoss S."/>
            <person name="Wolfensberger R."/>
            <person name="Sun L."/>
            <person name="Fiegna F."/>
            <person name="Velicer G.J."/>
        </authorList>
    </citation>
    <scope>NUCLEOTIDE SEQUENCE [LARGE SCALE GENOMIC DNA]</scope>
    <source>
        <strain evidence="3 4">MC3.5.9c15</strain>
    </source>
</reference>
<evidence type="ECO:0000256" key="1">
    <source>
        <dbReference type="SAM" id="Phobius"/>
    </source>
</evidence>
<feature type="transmembrane region" description="Helical" evidence="1">
    <location>
        <begin position="96"/>
        <end position="115"/>
    </location>
</feature>
<dbReference type="RefSeq" id="WP_140797064.1">
    <property type="nucleotide sequence ID" value="NZ_CP017169.1"/>
</dbReference>
<keyword evidence="1" id="KW-1133">Transmembrane helix</keyword>
<name>A0AAE6KQE5_MYXXA</name>